<evidence type="ECO:0000256" key="2">
    <source>
        <dbReference type="ARBA" id="ARBA00007012"/>
    </source>
</evidence>
<evidence type="ECO:0000256" key="16">
    <source>
        <dbReference type="ARBA" id="ARBA00049551"/>
    </source>
</evidence>
<reference evidence="20" key="1">
    <citation type="submission" date="2013-07" db="EMBL/GenBank/DDBJ databases">
        <title>A distinctive new species of gnatcatcher in the Polioptila guianensis complex (Aves: Polioptilidae) from western Amazonian Brazil.</title>
        <authorList>
            <person name="Whitaker A.A."/>
            <person name="Alexio A.A."/>
            <person name="Whitney B.M."/>
            <person name="Smith B.T."/>
            <person name="Klicka J."/>
        </authorList>
    </citation>
    <scope>NUCLEOTIDE SEQUENCE</scope>
    <source>
        <strain evidence="20">B-46572</strain>
    </source>
</reference>
<comment type="catalytic activity">
    <reaction evidence="16 17">
        <text>a ubiquinone + NADH + 5 H(+)(in) = a ubiquinol + NAD(+) + 4 H(+)(out)</text>
        <dbReference type="Rhea" id="RHEA:29091"/>
        <dbReference type="Rhea" id="RHEA-COMP:9565"/>
        <dbReference type="Rhea" id="RHEA-COMP:9566"/>
        <dbReference type="ChEBI" id="CHEBI:15378"/>
        <dbReference type="ChEBI" id="CHEBI:16389"/>
        <dbReference type="ChEBI" id="CHEBI:17976"/>
        <dbReference type="ChEBI" id="CHEBI:57540"/>
        <dbReference type="ChEBI" id="CHEBI:57945"/>
        <dbReference type="EC" id="7.1.1.2"/>
    </reaction>
</comment>
<keyword evidence="7 17" id="KW-0812">Transmembrane</keyword>
<evidence type="ECO:0000259" key="18">
    <source>
        <dbReference type="Pfam" id="PF00361"/>
    </source>
</evidence>
<geneLocation type="mitochondrion" evidence="20"/>
<dbReference type="InterPro" id="IPR010933">
    <property type="entry name" value="NADH_DH_su2_C"/>
</dbReference>
<dbReference type="InterPro" id="IPR050175">
    <property type="entry name" value="Complex_I_Subunit_2"/>
</dbReference>
<name>U5QB22_9PASS</name>
<dbReference type="InterPro" id="IPR003917">
    <property type="entry name" value="NADH_UbQ_OxRdtase_chain2"/>
</dbReference>
<evidence type="ECO:0000313" key="20">
    <source>
        <dbReference type="EMBL" id="AGY56112.1"/>
    </source>
</evidence>
<keyword evidence="9 17" id="KW-1278">Translocase</keyword>
<evidence type="ECO:0000256" key="14">
    <source>
        <dbReference type="ARBA" id="ARBA00023128"/>
    </source>
</evidence>
<evidence type="ECO:0000256" key="12">
    <source>
        <dbReference type="ARBA" id="ARBA00023027"/>
    </source>
</evidence>
<evidence type="ECO:0000256" key="10">
    <source>
        <dbReference type="ARBA" id="ARBA00022982"/>
    </source>
</evidence>
<evidence type="ECO:0000256" key="15">
    <source>
        <dbReference type="ARBA" id="ARBA00023136"/>
    </source>
</evidence>
<accession>U5QB22</accession>
<dbReference type="PANTHER" id="PTHR46552:SF1">
    <property type="entry name" value="NADH-UBIQUINONE OXIDOREDUCTASE CHAIN 2"/>
    <property type="match status" value="1"/>
</dbReference>
<dbReference type="Pfam" id="PF00361">
    <property type="entry name" value="Proton_antipo_M"/>
    <property type="match status" value="1"/>
</dbReference>
<evidence type="ECO:0000313" key="21">
    <source>
        <dbReference type="EMBL" id="AWF70309.1"/>
    </source>
</evidence>
<evidence type="ECO:0000256" key="9">
    <source>
        <dbReference type="ARBA" id="ARBA00022967"/>
    </source>
</evidence>
<feature type="transmembrane region" description="Helical" evidence="17">
    <location>
        <begin position="281"/>
        <end position="304"/>
    </location>
</feature>
<dbReference type="AlphaFoldDB" id="U5QB22"/>
<keyword evidence="8 17" id="KW-0999">Mitochondrion inner membrane</keyword>
<evidence type="ECO:0000256" key="6">
    <source>
        <dbReference type="ARBA" id="ARBA00022660"/>
    </source>
</evidence>
<evidence type="ECO:0000256" key="13">
    <source>
        <dbReference type="ARBA" id="ARBA00023075"/>
    </source>
</evidence>
<feature type="transmembrane region" description="Helical" evidence="17">
    <location>
        <begin position="96"/>
        <end position="115"/>
    </location>
</feature>
<keyword evidence="10 17" id="KW-0249">Electron transport</keyword>
<keyword evidence="12 17" id="KW-0520">NAD</keyword>
<feature type="domain" description="NADH dehydrogenase subunit 2 C-terminal" evidence="19">
    <location>
        <begin position="290"/>
        <end position="343"/>
    </location>
</feature>
<keyword evidence="15 17" id="KW-0472">Membrane</keyword>
<comment type="function">
    <text evidence="17">Core subunit of the mitochondrial membrane respiratory chain NADH dehydrogenase (Complex I) which catalyzes electron transfer from NADH through the respiratory chain, using ubiquinone as an electron acceptor. Essential for the catalytic activity and assembly of complex I.</text>
</comment>
<organism evidence="20">
    <name type="scientific">Polioptila schistaceigula</name>
    <name type="common">slate-throated gnatcatcher</name>
    <dbReference type="NCBI Taxonomy" id="1411097"/>
    <lineage>
        <taxon>Eukaryota</taxon>
        <taxon>Metazoa</taxon>
        <taxon>Chordata</taxon>
        <taxon>Craniata</taxon>
        <taxon>Vertebrata</taxon>
        <taxon>Euteleostomi</taxon>
        <taxon>Archelosauria</taxon>
        <taxon>Archosauria</taxon>
        <taxon>Dinosauria</taxon>
        <taxon>Saurischia</taxon>
        <taxon>Theropoda</taxon>
        <taxon>Coelurosauria</taxon>
        <taxon>Aves</taxon>
        <taxon>Neognathae</taxon>
        <taxon>Neoaves</taxon>
        <taxon>Telluraves</taxon>
        <taxon>Australaves</taxon>
        <taxon>Passeriformes</taxon>
        <taxon>Certhiidae</taxon>
        <taxon>Polioptilinae</taxon>
        <taxon>Polioptila</taxon>
    </lineage>
</organism>
<dbReference type="PANTHER" id="PTHR46552">
    <property type="entry name" value="NADH-UBIQUINONE OXIDOREDUCTASE CHAIN 2"/>
    <property type="match status" value="1"/>
</dbReference>
<feature type="domain" description="NADH:quinone oxidoreductase/Mrp antiporter transmembrane" evidence="18">
    <location>
        <begin position="23"/>
        <end position="288"/>
    </location>
</feature>
<feature type="transmembrane region" description="Helical" evidence="17">
    <location>
        <begin position="178"/>
        <end position="196"/>
    </location>
</feature>
<feature type="transmembrane region" description="Helical" evidence="17">
    <location>
        <begin position="56"/>
        <end position="76"/>
    </location>
</feature>
<reference evidence="21" key="2">
    <citation type="journal article" date="2018" name="Mol. Phylogenet. Evol.">
        <title>Species delimitation and biogeography of the gnatcatchers and gnatwrens (Aves: Polioptilidae).</title>
        <authorList>
            <person name="Smith B.T."/>
            <person name="Bryson R.W.Jr."/>
            <person name="Mauck W.M.III."/>
            <person name="Chaves J."/>
            <person name="Robbins M.B."/>
            <person name="Aleixo A."/>
            <person name="Klicka J."/>
        </authorList>
    </citation>
    <scope>NUCLEOTIDE SEQUENCE</scope>
    <source>
        <strain evidence="21">PAN_Darien_LSUB46572</strain>
    </source>
</reference>
<dbReference type="GO" id="GO:0005743">
    <property type="term" value="C:mitochondrial inner membrane"/>
    <property type="evidence" value="ECO:0007669"/>
    <property type="project" value="UniProtKB-SubCell"/>
</dbReference>
<feature type="transmembrane region" description="Helical" evidence="17">
    <location>
        <begin position="325"/>
        <end position="343"/>
    </location>
</feature>
<dbReference type="GO" id="GO:0006120">
    <property type="term" value="P:mitochondrial electron transport, NADH to ubiquinone"/>
    <property type="evidence" value="ECO:0007669"/>
    <property type="project" value="InterPro"/>
</dbReference>
<evidence type="ECO:0000256" key="5">
    <source>
        <dbReference type="ARBA" id="ARBA00022448"/>
    </source>
</evidence>
<feature type="transmembrane region" description="Helical" evidence="17">
    <location>
        <begin position="240"/>
        <end position="261"/>
    </location>
</feature>
<evidence type="ECO:0000256" key="3">
    <source>
        <dbReference type="ARBA" id="ARBA00012944"/>
    </source>
</evidence>
<comment type="similarity">
    <text evidence="2 17">Belongs to the complex I subunit 2 family.</text>
</comment>
<dbReference type="PRINTS" id="PR01436">
    <property type="entry name" value="NADHDHGNASE2"/>
</dbReference>
<evidence type="ECO:0000256" key="8">
    <source>
        <dbReference type="ARBA" id="ARBA00022792"/>
    </source>
</evidence>
<keyword evidence="5" id="KW-0813">Transport</keyword>
<proteinExistence type="inferred from homology"/>
<evidence type="ECO:0000256" key="11">
    <source>
        <dbReference type="ARBA" id="ARBA00022989"/>
    </source>
</evidence>
<keyword evidence="13 17" id="KW-0830">Ubiquinone</keyword>
<keyword evidence="14 17" id="KW-0496">Mitochondrion</keyword>
<dbReference type="GO" id="GO:0008137">
    <property type="term" value="F:NADH dehydrogenase (ubiquinone) activity"/>
    <property type="evidence" value="ECO:0007669"/>
    <property type="project" value="UniProtKB-EC"/>
</dbReference>
<dbReference type="EMBL" id="KF321789">
    <property type="protein sequence ID" value="AGY56112.1"/>
    <property type="molecule type" value="Genomic_DNA"/>
</dbReference>
<evidence type="ECO:0000256" key="7">
    <source>
        <dbReference type="ARBA" id="ARBA00022692"/>
    </source>
</evidence>
<evidence type="ECO:0000259" key="19">
    <source>
        <dbReference type="Pfam" id="PF06444"/>
    </source>
</evidence>
<evidence type="ECO:0000256" key="1">
    <source>
        <dbReference type="ARBA" id="ARBA00004448"/>
    </source>
</evidence>
<dbReference type="EC" id="7.1.1.2" evidence="3 17"/>
<dbReference type="EMBL" id="MG903223">
    <property type="protein sequence ID" value="AWF70309.1"/>
    <property type="molecule type" value="Genomic_DNA"/>
</dbReference>
<dbReference type="Pfam" id="PF06444">
    <property type="entry name" value="NADH_dehy_S2_C"/>
    <property type="match status" value="1"/>
</dbReference>
<comment type="subcellular location">
    <subcellularLocation>
        <location evidence="1 17">Mitochondrion inner membrane</location>
        <topology evidence="1 17">Multi-pass membrane protein</topology>
    </subcellularLocation>
</comment>
<evidence type="ECO:0000256" key="17">
    <source>
        <dbReference type="RuleBase" id="RU003403"/>
    </source>
</evidence>
<keyword evidence="11 17" id="KW-1133">Transmembrane helix</keyword>
<protein>
    <recommendedName>
        <fullName evidence="4 17">NADH-ubiquinone oxidoreductase chain 2</fullName>
        <ecNumber evidence="3 17">7.1.1.2</ecNumber>
    </recommendedName>
</protein>
<keyword evidence="6 17" id="KW-0679">Respiratory chain</keyword>
<dbReference type="InterPro" id="IPR001750">
    <property type="entry name" value="ND/Mrp_TM"/>
</dbReference>
<feature type="transmembrane region" description="Helical" evidence="17">
    <location>
        <begin position="202"/>
        <end position="219"/>
    </location>
</feature>
<feature type="transmembrane region" description="Helical" evidence="17">
    <location>
        <begin position="152"/>
        <end position="171"/>
    </location>
</feature>
<sequence>MNPQAKLVFATSLILGTTITISSNHWIMAWAGLEINTLAILPLISKSHHPRAIEAATKYFLVQSAASALVLFSSMTNAWHTGQWDISQMTHPTSCLILTTALAMKLGLVPFHFWFPEVLQGSPLLIGLLLSTAMKFPPITLLYMTSTSLNPALMTTLAILSVAMGGWMGLNQTQTRKILAFSSISHLGWMAIIISYNQKLALLNFYLYTLMTMTVFLSLNSMKALKLSTLMTSWTKTPAVSTMLMLTLLSLAGLPPLTGFLPKWMIIQELTKQEMASTATIISLLSLLSLFFYLRLAYCTMITLPPHNTNSIKQWQINKTTNSSMAVLTTISLMLLPISPLILSAF</sequence>
<evidence type="ECO:0000256" key="4">
    <source>
        <dbReference type="ARBA" id="ARBA00021008"/>
    </source>
</evidence>
<gene>
    <name evidence="20" type="primary">ND2</name>
</gene>